<feature type="chain" id="PRO_5002694524" evidence="3">
    <location>
        <begin position="17"/>
        <end position="484"/>
    </location>
</feature>
<dbReference type="InterPro" id="IPR017850">
    <property type="entry name" value="Alkaline_phosphatase_core_sf"/>
</dbReference>
<proteinExistence type="inferred from homology"/>
<keyword evidence="2" id="KW-0378">Hydrolase</keyword>
<evidence type="ECO:0000259" key="4">
    <source>
        <dbReference type="Pfam" id="PF00884"/>
    </source>
</evidence>
<evidence type="ECO:0000256" key="2">
    <source>
        <dbReference type="ARBA" id="ARBA00022801"/>
    </source>
</evidence>
<protein>
    <submittedName>
        <fullName evidence="5">Heparan N-sulfatase</fullName>
    </submittedName>
</protein>
<gene>
    <name evidence="5" type="ORF">LNTAR_05496</name>
</gene>
<dbReference type="Pfam" id="PF00884">
    <property type="entry name" value="Sulfatase"/>
    <property type="match status" value="1"/>
</dbReference>
<dbReference type="GO" id="GO:0016787">
    <property type="term" value="F:hydrolase activity"/>
    <property type="evidence" value="ECO:0007669"/>
    <property type="project" value="UniProtKB-KW"/>
</dbReference>
<dbReference type="STRING" id="313628.LNTAR_05496"/>
<feature type="signal peptide" evidence="3">
    <location>
        <begin position="1"/>
        <end position="16"/>
    </location>
</feature>
<comment type="similarity">
    <text evidence="1">Belongs to the sulfatase family.</text>
</comment>
<organism evidence="5 6">
    <name type="scientific">Lentisphaera araneosa HTCC2155</name>
    <dbReference type="NCBI Taxonomy" id="313628"/>
    <lineage>
        <taxon>Bacteria</taxon>
        <taxon>Pseudomonadati</taxon>
        <taxon>Lentisphaerota</taxon>
        <taxon>Lentisphaeria</taxon>
        <taxon>Lentisphaerales</taxon>
        <taxon>Lentisphaeraceae</taxon>
        <taxon>Lentisphaera</taxon>
    </lineage>
</organism>
<dbReference type="AlphaFoldDB" id="A6DLT6"/>
<evidence type="ECO:0000256" key="3">
    <source>
        <dbReference type="SAM" id="SignalP"/>
    </source>
</evidence>
<dbReference type="InterPro" id="IPR052701">
    <property type="entry name" value="GAG_Ulvan_Degrading_Sulfatases"/>
</dbReference>
<name>A6DLT6_9BACT</name>
<dbReference type="EMBL" id="ABCK01000009">
    <property type="protein sequence ID" value="EDM27541.1"/>
    <property type="molecule type" value="Genomic_DNA"/>
</dbReference>
<keyword evidence="3" id="KW-0732">Signal</keyword>
<evidence type="ECO:0000313" key="6">
    <source>
        <dbReference type="Proteomes" id="UP000004947"/>
    </source>
</evidence>
<dbReference type="CDD" id="cd16027">
    <property type="entry name" value="SGSH"/>
    <property type="match status" value="1"/>
</dbReference>
<dbReference type="PANTHER" id="PTHR43751">
    <property type="entry name" value="SULFATASE"/>
    <property type="match status" value="1"/>
</dbReference>
<dbReference type="eggNOG" id="COG3119">
    <property type="taxonomic scope" value="Bacteria"/>
</dbReference>
<dbReference type="InterPro" id="IPR024607">
    <property type="entry name" value="Sulfatase_CS"/>
</dbReference>
<dbReference type="PANTHER" id="PTHR43751:SF1">
    <property type="entry name" value="SULFATASE ATSG-RELATED"/>
    <property type="match status" value="1"/>
</dbReference>
<dbReference type="Gene3D" id="3.40.720.10">
    <property type="entry name" value="Alkaline Phosphatase, subunit A"/>
    <property type="match status" value="1"/>
</dbReference>
<sequence length="484" mass="54586">MRLLVFFLSISLWASAEKPNILFCMADDWGWPHAGAYGDEGVKTPNFDRLAKEGMLFHHTYVSSPSCTPSRNAVITGKYHWQLGPGANLWSTLPVEHESFVHLLADSSYVIGQNRPKTWGPGKIESWEKHHGGHPAGSTYKDLSEFFDKTEAPDKNFFFWLATSDPHRGYKKDSGVKSGIDPAKVHLFDHYPDALTVRKDVADYYFEVQHWDALVGSALKLLEEKDLLENTIVIMTGDHGMPFPRCKGNLYDSGARVPFVFRWAKGVKAGLENRDFVSFADVAPTLLELCGVPVPKAMTGKSFVNLLLSEQSGAIDKVERPFAIFGRERHTPAQEKPNMGGYPSRAIRTKDFLYIRNYRPELWPMGVGNGNTNKPGQWYSDCDAGPTKDYIIDNKEKDPQAKRAYELCFAKRPAQELYHLVKDPDQTNNLAKDPEYAAVLEQLDKKMQKALIEKFDPRAKDPLYGGFDVHPYFGGYGGKRKAKK</sequence>
<dbReference type="PROSITE" id="PS00523">
    <property type="entry name" value="SULFATASE_1"/>
    <property type="match status" value="1"/>
</dbReference>
<dbReference type="InterPro" id="IPR000917">
    <property type="entry name" value="Sulfatase_N"/>
</dbReference>
<accession>A6DLT6</accession>
<feature type="domain" description="Sulfatase N-terminal" evidence="4">
    <location>
        <begin position="19"/>
        <end position="292"/>
    </location>
</feature>
<keyword evidence="6" id="KW-1185">Reference proteome</keyword>
<dbReference type="Proteomes" id="UP000004947">
    <property type="component" value="Unassembled WGS sequence"/>
</dbReference>
<reference evidence="5 6" key="1">
    <citation type="journal article" date="2010" name="J. Bacteriol.">
        <title>Genome sequence of Lentisphaera araneosa HTCC2155T, the type species of the order Lentisphaerales in the phylum Lentisphaerae.</title>
        <authorList>
            <person name="Thrash J.C."/>
            <person name="Cho J.C."/>
            <person name="Vergin K.L."/>
            <person name="Morris R.M."/>
            <person name="Giovannoni S.J."/>
        </authorList>
    </citation>
    <scope>NUCLEOTIDE SEQUENCE [LARGE SCALE GENOMIC DNA]</scope>
    <source>
        <strain evidence="5 6">HTCC2155</strain>
    </source>
</reference>
<dbReference type="SUPFAM" id="SSF53649">
    <property type="entry name" value="Alkaline phosphatase-like"/>
    <property type="match status" value="1"/>
</dbReference>
<dbReference type="RefSeq" id="WP_007278844.1">
    <property type="nucleotide sequence ID" value="NZ_ABCK01000009.1"/>
</dbReference>
<evidence type="ECO:0000256" key="1">
    <source>
        <dbReference type="ARBA" id="ARBA00008779"/>
    </source>
</evidence>
<comment type="caution">
    <text evidence="5">The sequence shown here is derived from an EMBL/GenBank/DDBJ whole genome shotgun (WGS) entry which is preliminary data.</text>
</comment>
<evidence type="ECO:0000313" key="5">
    <source>
        <dbReference type="EMBL" id="EDM27541.1"/>
    </source>
</evidence>